<evidence type="ECO:0000313" key="1">
    <source>
        <dbReference type="EMBL" id="KAL0941007.1"/>
    </source>
</evidence>
<evidence type="ECO:0000313" key="2">
    <source>
        <dbReference type="Proteomes" id="UP000805649"/>
    </source>
</evidence>
<gene>
    <name evidence="1" type="ORF">CTRU02_203770</name>
</gene>
<sequence length="391" mass="41660">MSDDLLLLNCHGTCRVNDVTARLAVVVDRVNSSKDKLLLGVREQHEISLRLVGLDASILGNDTGTRARGIEQDTVETAHGLRELTSVVVGDDDVASTQTVNVTDQTLGTLLAGIVGNDHAGVLHHRGHVRRLTTGSGGHIQHTLVLLGLESHDGEERRGSLQDVVAGEVLGSGTQRNVGLEDLKTDLGPLADGLEGNTATDEGLSQITTVSAKGVCSEDNGTGRLVSLEESEGLAGREQVKELLGKVLRVAVVRADILDKLVGVLGARAALFVEFGKVVKNTDVLSDSGSQELQIRSQQALGLDGEIVFFFVIQDVRLVTVNVGLQTHLLEFGLGVRLLIGDLLIEPPCETLDVGLCEQFLAVRVVLVLREHVLSATALLLVRVEDRVIVV</sequence>
<protein>
    <submittedName>
        <fullName evidence="1">Uncharacterized protein</fullName>
    </submittedName>
</protein>
<keyword evidence="2" id="KW-1185">Reference proteome</keyword>
<organism evidence="1 2">
    <name type="scientific">Colletotrichum truncatum</name>
    <name type="common">Anthracnose fungus</name>
    <name type="synonym">Colletotrichum capsici</name>
    <dbReference type="NCBI Taxonomy" id="5467"/>
    <lineage>
        <taxon>Eukaryota</taxon>
        <taxon>Fungi</taxon>
        <taxon>Dikarya</taxon>
        <taxon>Ascomycota</taxon>
        <taxon>Pezizomycotina</taxon>
        <taxon>Sordariomycetes</taxon>
        <taxon>Hypocreomycetidae</taxon>
        <taxon>Glomerellales</taxon>
        <taxon>Glomerellaceae</taxon>
        <taxon>Colletotrichum</taxon>
        <taxon>Colletotrichum truncatum species complex</taxon>
    </lineage>
</organism>
<name>A0ACC3ZA77_COLTU</name>
<reference evidence="1 2" key="1">
    <citation type="journal article" date="2020" name="Phytopathology">
        <title>Genome Sequence Resources of Colletotrichum truncatum, C. plurivorum, C. musicola, and C. sojae: Four Species Pathogenic to Soybean (Glycine max).</title>
        <authorList>
            <person name="Rogerio F."/>
            <person name="Boufleur T.R."/>
            <person name="Ciampi-Guillardi M."/>
            <person name="Sukno S.A."/>
            <person name="Thon M.R."/>
            <person name="Massola Junior N.S."/>
            <person name="Baroncelli R."/>
        </authorList>
    </citation>
    <scope>NUCLEOTIDE SEQUENCE [LARGE SCALE GENOMIC DNA]</scope>
    <source>
        <strain evidence="1 2">CMES1059</strain>
    </source>
</reference>
<proteinExistence type="predicted"/>
<dbReference type="EMBL" id="VUJX02000002">
    <property type="protein sequence ID" value="KAL0941007.1"/>
    <property type="molecule type" value="Genomic_DNA"/>
</dbReference>
<comment type="caution">
    <text evidence="1">The sequence shown here is derived from an EMBL/GenBank/DDBJ whole genome shotgun (WGS) entry which is preliminary data.</text>
</comment>
<accession>A0ACC3ZA77</accession>
<dbReference type="Proteomes" id="UP000805649">
    <property type="component" value="Unassembled WGS sequence"/>
</dbReference>